<gene>
    <name evidence="1" type="ORF">M9H77_17203</name>
</gene>
<comment type="caution">
    <text evidence="1">The sequence shown here is derived from an EMBL/GenBank/DDBJ whole genome shotgun (WGS) entry which is preliminary data.</text>
</comment>
<organism evidence="1 2">
    <name type="scientific">Catharanthus roseus</name>
    <name type="common">Madagascar periwinkle</name>
    <name type="synonym">Vinca rosea</name>
    <dbReference type="NCBI Taxonomy" id="4058"/>
    <lineage>
        <taxon>Eukaryota</taxon>
        <taxon>Viridiplantae</taxon>
        <taxon>Streptophyta</taxon>
        <taxon>Embryophyta</taxon>
        <taxon>Tracheophyta</taxon>
        <taxon>Spermatophyta</taxon>
        <taxon>Magnoliopsida</taxon>
        <taxon>eudicotyledons</taxon>
        <taxon>Gunneridae</taxon>
        <taxon>Pentapetalae</taxon>
        <taxon>asterids</taxon>
        <taxon>lamiids</taxon>
        <taxon>Gentianales</taxon>
        <taxon>Apocynaceae</taxon>
        <taxon>Rauvolfioideae</taxon>
        <taxon>Vinceae</taxon>
        <taxon>Catharanthinae</taxon>
        <taxon>Catharanthus</taxon>
    </lineage>
</organism>
<sequence length="342" mass="38590">MGTIDGYYFGSICCLYFIQRSESSENGFGLRSASEPRKAMSKLRYFVCVLLDFFILQTFGMMILSIEDYTRADFPSDFVFGAGTSAYQVEGAASEDGRLPSIWDTFAHKAYYSEGNGDIACDEYHKYKEDVRLMVQTGLEAYRFSISWSRLIPYGRGPVKPKGLEYYNNLINELLMHGIQPHVVLYHMDTPQGLDDEYGGWLSRKIVKDFTRYADVCFKEFGDRVLHWTTINEANIAALGGYDNGLSPPGRCSLPFGVICPEGNSSTEPYIAAHNMLLAHSSAVKLYKKKYKAKQHGFVGMNVYAPWFLPNSKSSEDVIATQRAIDFFIGLCIQWCLGIIQT</sequence>
<evidence type="ECO:0000313" key="1">
    <source>
        <dbReference type="EMBL" id="KAI5667350.1"/>
    </source>
</evidence>
<proteinExistence type="predicted"/>
<protein>
    <submittedName>
        <fullName evidence="1">Uncharacterized protein</fullName>
    </submittedName>
</protein>
<accession>A0ACC0B3Y5</accession>
<keyword evidence="2" id="KW-1185">Reference proteome</keyword>
<reference evidence="2" key="1">
    <citation type="journal article" date="2023" name="Nat. Plants">
        <title>Single-cell RNA sequencing provides a high-resolution roadmap for understanding the multicellular compartmentation of specialized metabolism.</title>
        <authorList>
            <person name="Sun S."/>
            <person name="Shen X."/>
            <person name="Li Y."/>
            <person name="Li Y."/>
            <person name="Wang S."/>
            <person name="Li R."/>
            <person name="Zhang H."/>
            <person name="Shen G."/>
            <person name="Guo B."/>
            <person name="Wei J."/>
            <person name="Xu J."/>
            <person name="St-Pierre B."/>
            <person name="Chen S."/>
            <person name="Sun C."/>
        </authorList>
    </citation>
    <scope>NUCLEOTIDE SEQUENCE [LARGE SCALE GENOMIC DNA]</scope>
</reference>
<evidence type="ECO:0000313" key="2">
    <source>
        <dbReference type="Proteomes" id="UP001060085"/>
    </source>
</evidence>
<dbReference type="Proteomes" id="UP001060085">
    <property type="component" value="Linkage Group LG04"/>
</dbReference>
<name>A0ACC0B3Y5_CATRO</name>
<dbReference type="EMBL" id="CM044704">
    <property type="protein sequence ID" value="KAI5667350.1"/>
    <property type="molecule type" value="Genomic_DNA"/>
</dbReference>